<evidence type="ECO:0000313" key="2">
    <source>
        <dbReference type="EMBL" id="MDC7694913.1"/>
    </source>
</evidence>
<dbReference type="RefSeq" id="WP_272741617.1">
    <property type="nucleotide sequence ID" value="NZ_JAQQKW010000006.1"/>
</dbReference>
<sequence>MLPVKSSATRHPGFRLGVILTPFLIAALAACGGGGGGSGSGGGSSGAGSSSSSSATPTAYVGGSEILVNTVTDNDQNAVTLTTLDNGNVVAGWVSSQGTIGGISLAEIRAQILTPDGTKSGSEIIASTGTRQSSSSYRHVQPSLSALNGGGFGLLYVSNGHLNTTNPTAVTSGPIFAREFSSAGVALGDAVAPPLTYSIQNGISYGNNGTQGQPKLVRLSDGRLLATWTEFNASTAVGGDGDSLSVRAQLYSADADELTPAFIVNTSTAGQQSQSYAAPLSNGGFVITWQDYNGSVGPNIVNKLKAQIFNASGQKVGGEFIVKESPGFLQSPGSVSALANGAFVIVWSEGNSGGTTDEAYGQIFDASGNRVGTAFTLATNTTGRQVAPYVITLPNGQFIAAWGDNSGTLGDTDGWAIKAQAFDASGTKFGSELLVNVYVTGNQTSMVLSPLKTNGFVVSWVDNSGALGDTSGTAIKARVFKLN</sequence>
<name>A0ABT5IFF7_9CAUL</name>
<reference evidence="2 3" key="1">
    <citation type="submission" date="2023-01" db="EMBL/GenBank/DDBJ databases">
        <title>Novel species of the genus Asticcacaulis isolated from rivers.</title>
        <authorList>
            <person name="Lu H."/>
        </authorList>
    </citation>
    <scope>NUCLEOTIDE SEQUENCE [LARGE SCALE GENOMIC DNA]</scope>
    <source>
        <strain evidence="2 3">DXS10W</strain>
    </source>
</reference>
<organism evidence="2 3">
    <name type="scientific">Asticcacaulis currens</name>
    <dbReference type="NCBI Taxonomy" id="2984210"/>
    <lineage>
        <taxon>Bacteria</taxon>
        <taxon>Pseudomonadati</taxon>
        <taxon>Pseudomonadota</taxon>
        <taxon>Alphaproteobacteria</taxon>
        <taxon>Caulobacterales</taxon>
        <taxon>Caulobacteraceae</taxon>
        <taxon>Asticcacaulis</taxon>
    </lineage>
</organism>
<keyword evidence="3" id="KW-1185">Reference proteome</keyword>
<accession>A0ABT5IFF7</accession>
<dbReference type="PROSITE" id="PS51257">
    <property type="entry name" value="PROKAR_LIPOPROTEIN"/>
    <property type="match status" value="1"/>
</dbReference>
<protein>
    <submittedName>
        <fullName evidence="2">Uncharacterized protein</fullName>
    </submittedName>
</protein>
<comment type="caution">
    <text evidence="2">The sequence shown here is derived from an EMBL/GenBank/DDBJ whole genome shotgun (WGS) entry which is preliminary data.</text>
</comment>
<evidence type="ECO:0000256" key="1">
    <source>
        <dbReference type="SAM" id="MobiDB-lite"/>
    </source>
</evidence>
<feature type="region of interest" description="Disordered" evidence="1">
    <location>
        <begin position="37"/>
        <end position="56"/>
    </location>
</feature>
<dbReference type="Proteomes" id="UP001216595">
    <property type="component" value="Unassembled WGS sequence"/>
</dbReference>
<evidence type="ECO:0000313" key="3">
    <source>
        <dbReference type="Proteomes" id="UP001216595"/>
    </source>
</evidence>
<gene>
    <name evidence="2" type="ORF">PQU94_11535</name>
</gene>
<feature type="compositionally biased region" description="Gly residues" evidence="1">
    <location>
        <begin position="37"/>
        <end position="46"/>
    </location>
</feature>
<proteinExistence type="predicted"/>
<dbReference type="EMBL" id="JAQQKW010000006">
    <property type="protein sequence ID" value="MDC7694913.1"/>
    <property type="molecule type" value="Genomic_DNA"/>
</dbReference>